<evidence type="ECO:0000313" key="3">
    <source>
        <dbReference type="EMBL" id="GIL83063.1"/>
    </source>
</evidence>
<gene>
    <name evidence="3" type="ORF">Vretifemale_11876</name>
</gene>
<protein>
    <recommendedName>
        <fullName evidence="2">Cyclic nucleotide-binding domain-containing protein</fullName>
    </recommendedName>
</protein>
<feature type="region of interest" description="Disordered" evidence="1">
    <location>
        <begin position="307"/>
        <end position="367"/>
    </location>
</feature>
<feature type="compositionally biased region" description="Low complexity" evidence="1">
    <location>
        <begin position="1111"/>
        <end position="1121"/>
    </location>
</feature>
<dbReference type="Proteomes" id="UP000747110">
    <property type="component" value="Unassembled WGS sequence"/>
</dbReference>
<dbReference type="PANTHER" id="PTHR23011">
    <property type="entry name" value="CYCLIC NUCLEOTIDE-BINDING DOMAIN CONTAINING PROTEIN"/>
    <property type="match status" value="1"/>
</dbReference>
<dbReference type="CDD" id="cd00038">
    <property type="entry name" value="CAP_ED"/>
    <property type="match status" value="2"/>
</dbReference>
<name>A0A8J4CID9_9CHLO</name>
<dbReference type="Gene3D" id="2.60.120.10">
    <property type="entry name" value="Jelly Rolls"/>
    <property type="match status" value="3"/>
</dbReference>
<feature type="compositionally biased region" description="Basic and acidic residues" evidence="1">
    <location>
        <begin position="331"/>
        <end position="343"/>
    </location>
</feature>
<evidence type="ECO:0000256" key="1">
    <source>
        <dbReference type="SAM" id="MobiDB-lite"/>
    </source>
</evidence>
<feature type="region of interest" description="Disordered" evidence="1">
    <location>
        <begin position="579"/>
        <end position="605"/>
    </location>
</feature>
<dbReference type="EMBL" id="BNCP01000025">
    <property type="protein sequence ID" value="GIL83063.1"/>
    <property type="molecule type" value="Genomic_DNA"/>
</dbReference>
<evidence type="ECO:0000313" key="4">
    <source>
        <dbReference type="Proteomes" id="UP000747110"/>
    </source>
</evidence>
<feature type="domain" description="Cyclic nucleotide-binding" evidence="2">
    <location>
        <begin position="43"/>
        <end position="125"/>
    </location>
</feature>
<comment type="caution">
    <text evidence="3">The sequence shown here is derived from an EMBL/GenBank/DDBJ whole genome shotgun (WGS) entry which is preliminary data.</text>
</comment>
<dbReference type="PANTHER" id="PTHR23011:SF28">
    <property type="entry name" value="CYCLIC NUCLEOTIDE-BINDING DOMAIN CONTAINING PROTEIN"/>
    <property type="match status" value="1"/>
</dbReference>
<keyword evidence="4" id="KW-1185">Reference proteome</keyword>
<sequence length="1420" mass="143567">METSSGMVGQSVQAVASILSIKPAQRTAQDVERLVTFLSEQPFFEGVSSASLELLSACLGIQQASPGEVVLHAGELTDRLYVLLSGSCSIVRHSRREGFKPQQPQKLALGQAFCVAALVASGRRSDVGVAASEPAGLAVAADGGSGGAGTDSGTSGDGAGNNSGGGECSRGGASLIVLTRTAWNNMCARAPTKPEYGEAKLALLCCCARSLAASDPIGRTLEQAEDLAALLRLLPGFSHTPAPVLRAMSESAYLRQLPPGTILFEECTRADSQFLVLAGAVETHARPRRQGAANRAALRSALRSAVAAARGKSARGPPKPAGEPAPKTLRQKIEDERRSREQIKQSLALQREGLRTPKANSNRPAGAKAVEEEFKRWMLEFLTRKRSGDNAANTAAATASLEGRAGRSGLNRTVSIKAANAWRRAAAKALQNGGTAAGGGAMERKDSTLEEYERRKMEEAGGLKDVGNLLGGAAARKAYMRGLATKDGGMYAEDEPESNGAAADTEASRTNKIGGVHWGPQDAHPGGAEEEGAEVEDVDEEEEEADPWVRLTFLDRRYQVVRKAIRYIDAVEKVMGVAKQESADSSKPPQGGGGGGGDPDADPDELRAADESQLLLLNGGDDVSAAVSDSGGAGGAGSNAAAAGGTAAVAADGPGPDDTVDDACDEHLEQLYGPCGGRVEVGQVAGELPAAVLDKSKKSGQQRMRRAHSAIASPSGASVLVVVLEALRRGHEAARDDLVSERLAVLTALEPLRGLSDEHQAQLALGCTVVSLDTNQVIVRQCQLVDALFVVLEGEVRLLDDPDTTPTVAPPPQQPQQPAAGGAGSGGTTVNGASGVAASGGGNTAAATPSDSPFRTATAAAGGGKLMSLKIRRAAATLAALTLLGPGGSFGESVLGYPEDVAAAAAAAAAERESWEGDGGESTVPPSQYLATAMTSRPTKLLVMPRSLLVKYGYLRASLPPFANLRREAINGRRQQLQAGLQNRPAAAAVAAATAAATAAAVASNSGGGTSGVSGRTSTNGAGITRGASDSLLGVTPLPSLPSPTAPMVAGTFQTPRPPPKRPSEVLEQLGFKPVLRRLYNAGGKLGGAAAQPNGASPAAALGNNGISNCNHNSSSSTNNGISGGGVGGPNPLPPPLPSTHAINSFAPAPGGSDRQHRKDLLAASVLAANNPQSLWNAIARARGEEATSLPSVVHSTASSAAPTPSYRGSADGSFTSATGSPGGLVLPTPFSTSKMRPLRLSVSGVGNCANCNGSPSPVRRSSVSGLIGSNSPGGGGGGGISIPMLVSPTRGGGGGNAVTRVHATSTSAPNPHVACVQLPRLSAAGNSNSATATPTTGGVGIARPSIPGEPFLVRLEAAEHSPRSFSPQPSGTGNAGRSVSLGSLVNGGGSGGGTAVASLPLSVTLLGQRSGGHQPAARA</sequence>
<dbReference type="InterPro" id="IPR000595">
    <property type="entry name" value="cNMP-bd_dom"/>
</dbReference>
<feature type="region of interest" description="Disordered" evidence="1">
    <location>
        <begin position="1189"/>
        <end position="1221"/>
    </location>
</feature>
<feature type="domain" description="Cyclic nucleotide-binding" evidence="2">
    <location>
        <begin position="751"/>
        <end position="799"/>
    </location>
</feature>
<feature type="compositionally biased region" description="Polar residues" evidence="1">
    <location>
        <begin position="1364"/>
        <end position="1373"/>
    </location>
</feature>
<feature type="region of interest" description="Disordered" evidence="1">
    <location>
        <begin position="512"/>
        <end position="545"/>
    </location>
</feature>
<organism evidence="3 4">
    <name type="scientific">Volvox reticuliferus</name>
    <dbReference type="NCBI Taxonomy" id="1737510"/>
    <lineage>
        <taxon>Eukaryota</taxon>
        <taxon>Viridiplantae</taxon>
        <taxon>Chlorophyta</taxon>
        <taxon>core chlorophytes</taxon>
        <taxon>Chlorophyceae</taxon>
        <taxon>CS clade</taxon>
        <taxon>Chlamydomonadales</taxon>
        <taxon>Volvocaceae</taxon>
        <taxon>Volvox</taxon>
    </lineage>
</organism>
<dbReference type="InterPro" id="IPR018490">
    <property type="entry name" value="cNMP-bd_dom_sf"/>
</dbReference>
<reference evidence="3" key="1">
    <citation type="journal article" date="2021" name="Proc. Natl. Acad. Sci. U.S.A.">
        <title>Three genomes in the algal genus Volvox reveal the fate of a haploid sex-determining region after a transition to homothallism.</title>
        <authorList>
            <person name="Yamamoto K."/>
            <person name="Hamaji T."/>
            <person name="Kawai-Toyooka H."/>
            <person name="Matsuzaki R."/>
            <person name="Takahashi F."/>
            <person name="Nishimura Y."/>
            <person name="Kawachi M."/>
            <person name="Noguchi H."/>
            <person name="Minakuchi Y."/>
            <person name="Umen J.G."/>
            <person name="Toyoda A."/>
            <person name="Nozaki H."/>
        </authorList>
    </citation>
    <scope>NUCLEOTIDE SEQUENCE</scope>
    <source>
        <strain evidence="3">NIES-3786</strain>
    </source>
</reference>
<dbReference type="OrthoDB" id="546434at2759"/>
<feature type="region of interest" description="Disordered" evidence="1">
    <location>
        <begin position="141"/>
        <end position="167"/>
    </location>
</feature>
<dbReference type="InterPro" id="IPR014710">
    <property type="entry name" value="RmlC-like_jellyroll"/>
</dbReference>
<feature type="compositionally biased region" description="Acidic residues" evidence="1">
    <location>
        <begin position="528"/>
        <end position="545"/>
    </location>
</feature>
<proteinExistence type="predicted"/>
<feature type="region of interest" description="Disordered" evidence="1">
    <location>
        <begin position="1360"/>
        <end position="1398"/>
    </location>
</feature>
<feature type="compositionally biased region" description="Gly residues" evidence="1">
    <location>
        <begin position="143"/>
        <end position="167"/>
    </location>
</feature>
<feature type="region of interest" description="Disordered" evidence="1">
    <location>
        <begin position="801"/>
        <end position="854"/>
    </location>
</feature>
<feature type="compositionally biased region" description="Low complexity" evidence="1">
    <location>
        <begin position="1191"/>
        <end position="1206"/>
    </location>
</feature>
<feature type="region of interest" description="Disordered" evidence="1">
    <location>
        <begin position="1111"/>
        <end position="1156"/>
    </location>
</feature>
<dbReference type="SUPFAM" id="SSF51206">
    <property type="entry name" value="cAMP-binding domain-like"/>
    <property type="match status" value="3"/>
</dbReference>
<feature type="compositionally biased region" description="Gly residues" evidence="1">
    <location>
        <begin position="1386"/>
        <end position="1395"/>
    </location>
</feature>
<dbReference type="PROSITE" id="PS50042">
    <property type="entry name" value="CNMP_BINDING_3"/>
    <property type="match status" value="2"/>
</dbReference>
<evidence type="ECO:0000259" key="2">
    <source>
        <dbReference type="PROSITE" id="PS50042"/>
    </source>
</evidence>
<accession>A0A8J4CID9</accession>